<feature type="chain" id="PRO_5024417878" evidence="1">
    <location>
        <begin position="28"/>
        <end position="218"/>
    </location>
</feature>
<dbReference type="PANTHER" id="PTHR36933:SF1">
    <property type="entry name" value="SLL0788 PROTEIN"/>
    <property type="match status" value="1"/>
</dbReference>
<dbReference type="PROSITE" id="PS51257">
    <property type="entry name" value="PROKAR_LIPOPROTEIN"/>
    <property type="match status" value="1"/>
</dbReference>
<evidence type="ECO:0000313" key="3">
    <source>
        <dbReference type="EMBL" id="TYL53461.1"/>
    </source>
</evidence>
<dbReference type="Gene3D" id="1.20.1260.10">
    <property type="match status" value="1"/>
</dbReference>
<dbReference type="Proteomes" id="UP000325243">
    <property type="component" value="Unassembled WGS sequence"/>
</dbReference>
<evidence type="ECO:0000259" key="2">
    <source>
        <dbReference type="Pfam" id="PF03713"/>
    </source>
</evidence>
<dbReference type="PANTHER" id="PTHR36933">
    <property type="entry name" value="SLL0788 PROTEIN"/>
    <property type="match status" value="1"/>
</dbReference>
<evidence type="ECO:0000256" key="1">
    <source>
        <dbReference type="SAM" id="SignalP"/>
    </source>
</evidence>
<dbReference type="EMBL" id="VSSB01000001">
    <property type="protein sequence ID" value="TYL53461.1"/>
    <property type="molecule type" value="Genomic_DNA"/>
</dbReference>
<accession>A0A5S4V839</accession>
<keyword evidence="4" id="KW-1185">Reference proteome</keyword>
<name>A0A5S4V839_9MICO</name>
<reference evidence="3 4" key="1">
    <citation type="submission" date="2019-08" db="EMBL/GenBank/DDBJ databases">
        <authorList>
            <person name="Hu J."/>
        </authorList>
    </citation>
    <scope>NUCLEOTIDE SEQUENCE [LARGE SCALE GENOMIC DNA]</scope>
    <source>
        <strain evidence="3 4">NEAU-184</strain>
    </source>
</reference>
<organism evidence="3 4">
    <name type="scientific">Agromyces mariniharenae</name>
    <dbReference type="NCBI Taxonomy" id="2604423"/>
    <lineage>
        <taxon>Bacteria</taxon>
        <taxon>Bacillati</taxon>
        <taxon>Actinomycetota</taxon>
        <taxon>Actinomycetes</taxon>
        <taxon>Micrococcales</taxon>
        <taxon>Microbacteriaceae</taxon>
        <taxon>Agromyces</taxon>
    </lineage>
</organism>
<dbReference type="InterPro" id="IPR012347">
    <property type="entry name" value="Ferritin-like"/>
</dbReference>
<keyword evidence="1" id="KW-0732">Signal</keyword>
<dbReference type="InterPro" id="IPR005183">
    <property type="entry name" value="DUF305_CopM-like"/>
</dbReference>
<dbReference type="Pfam" id="PF03713">
    <property type="entry name" value="DUF305"/>
    <property type="match status" value="1"/>
</dbReference>
<feature type="signal peptide" evidence="1">
    <location>
        <begin position="1"/>
        <end position="27"/>
    </location>
</feature>
<dbReference type="AlphaFoldDB" id="A0A5S4V839"/>
<feature type="domain" description="DUF305" evidence="2">
    <location>
        <begin position="65"/>
        <end position="213"/>
    </location>
</feature>
<evidence type="ECO:0000313" key="4">
    <source>
        <dbReference type="Proteomes" id="UP000325243"/>
    </source>
</evidence>
<proteinExistence type="predicted"/>
<protein>
    <submittedName>
        <fullName evidence="3">DUF305 domain-containing protein</fullName>
    </submittedName>
</protein>
<sequence>MTAMGRSLGLGTAVVLALGLTACTVGGEPASTDPVVQLGAPGEPNRTLTPEEAREIGVPEHVDADVTFMLDMIDHHSQALVMTGYVKENTDDRDIRLLAERMEVSQEDEIDQMAQWLQDRAQPLRENGHDGHGGGHGMPGMLTEEQLAELEAAKGDAFDLLFLEYMIQHHQGALQMVQDLYQAGGGQEPGVGQFAAHVEGDQGIEIARMQEMLAERTS</sequence>
<gene>
    <name evidence="3" type="ORF">FYC51_07255</name>
</gene>
<comment type="caution">
    <text evidence="3">The sequence shown here is derived from an EMBL/GenBank/DDBJ whole genome shotgun (WGS) entry which is preliminary data.</text>
</comment>